<feature type="transmembrane region" description="Helical" evidence="7">
    <location>
        <begin position="43"/>
        <end position="61"/>
    </location>
</feature>
<feature type="transmembrane region" description="Helical" evidence="7">
    <location>
        <begin position="97"/>
        <end position="115"/>
    </location>
</feature>
<dbReference type="EMBL" id="VRMG01000003">
    <property type="protein sequence ID" value="TXN32364.1"/>
    <property type="molecule type" value="Genomic_DNA"/>
</dbReference>
<feature type="region of interest" description="Disordered" evidence="6">
    <location>
        <begin position="1"/>
        <end position="21"/>
    </location>
</feature>
<dbReference type="GO" id="GO:0016020">
    <property type="term" value="C:membrane"/>
    <property type="evidence" value="ECO:0007669"/>
    <property type="project" value="UniProtKB-SubCell"/>
</dbReference>
<comment type="caution">
    <text evidence="9">The sequence shown here is derived from an EMBL/GenBank/DDBJ whole genome shotgun (WGS) entry which is preliminary data.</text>
</comment>
<evidence type="ECO:0000256" key="1">
    <source>
        <dbReference type="ARBA" id="ARBA00004141"/>
    </source>
</evidence>
<gene>
    <name evidence="9" type="ORF">FVP33_01725</name>
</gene>
<evidence type="ECO:0000256" key="5">
    <source>
        <dbReference type="ARBA" id="ARBA00023136"/>
    </source>
</evidence>
<keyword evidence="10" id="KW-1185">Reference proteome</keyword>
<dbReference type="PANTHER" id="PTHR31566:SF0">
    <property type="entry name" value="CYTOCHROME C BIOGENESIS PROTEIN CCS1, CHLOROPLASTIC"/>
    <property type="match status" value="1"/>
</dbReference>
<evidence type="ECO:0000256" key="4">
    <source>
        <dbReference type="ARBA" id="ARBA00022989"/>
    </source>
</evidence>
<evidence type="ECO:0000313" key="10">
    <source>
        <dbReference type="Proteomes" id="UP000321379"/>
    </source>
</evidence>
<dbReference type="InterPro" id="IPR007816">
    <property type="entry name" value="ResB-like_domain"/>
</dbReference>
<dbReference type="GO" id="GO:0017004">
    <property type="term" value="P:cytochrome complex assembly"/>
    <property type="evidence" value="ECO:0007669"/>
    <property type="project" value="UniProtKB-KW"/>
</dbReference>
<reference evidence="9 10" key="1">
    <citation type="submission" date="2019-08" db="EMBL/GenBank/DDBJ databases">
        <title>Bacterial whole genome sequence for Glaciihabitans sp. CHu50b-6-2.</title>
        <authorList>
            <person name="Jin L."/>
        </authorList>
    </citation>
    <scope>NUCLEOTIDE SEQUENCE [LARGE SCALE GENOMIC DNA]</scope>
    <source>
        <strain evidence="9 10">CHu50b-6-2</strain>
    </source>
</reference>
<feature type="domain" description="ResB-like" evidence="8">
    <location>
        <begin position="41"/>
        <end position="548"/>
    </location>
</feature>
<keyword evidence="5 7" id="KW-0472">Membrane</keyword>
<evidence type="ECO:0000256" key="3">
    <source>
        <dbReference type="ARBA" id="ARBA00022748"/>
    </source>
</evidence>
<dbReference type="PANTHER" id="PTHR31566">
    <property type="entry name" value="CYTOCHROME C BIOGENESIS PROTEIN CCS1, CHLOROPLASTIC"/>
    <property type="match status" value="1"/>
</dbReference>
<feature type="transmembrane region" description="Helical" evidence="7">
    <location>
        <begin position="208"/>
        <end position="229"/>
    </location>
</feature>
<evidence type="ECO:0000259" key="8">
    <source>
        <dbReference type="Pfam" id="PF05140"/>
    </source>
</evidence>
<keyword evidence="4 7" id="KW-1133">Transmembrane helix</keyword>
<dbReference type="RefSeq" id="WP_147781910.1">
    <property type="nucleotide sequence ID" value="NZ_VRMG01000003.1"/>
</dbReference>
<accession>A0A5C8UUQ4</accession>
<keyword evidence="3" id="KW-0201">Cytochrome c-type biogenesis</keyword>
<sequence length="566" mass="60892">MSRPSDHIDSPAPRPRGDDVAQPRLGPIGYLRFFWRQLTSMRTALFLLLLLAIAAVPGSLFPQRSSDPNGVTLYFSTNKALAPVLDKLQLFDVYTSAWFSAIYLLLFISLIGCVIPRTIFHLKALASAPPRTPARLDRLGAFRAFEVASDQSDSAGAPITAASATEAARAMLRGSGYRVRLFDGPASSGGGTLSVSAERGYLRETGNLVFHIALIGILLSVGIGGGFGYTGQKVLVTGQAFANVRLTYDSFNPGRFFTDSALVPYRLILNKFSAKYEEQNRNAYGQPIDYTANVTTYDAAGAATKDVIKVNDPLRIGGNEIYLLGNGYAPSITVRDPNGKVVFSESVPFLAQDANLTSIGIVKIPDGLSTQVGMRGFFYPTAAKNEAGTFSSTHPDLRNPMLSLVLYTGDLGINQGAPKSVYSLDSDKMTEVAGPGAASRTGALRLTPGQTAQIPGGLGSITFDNKAPKSDAADLEKSVPRFASFDVHRDPTQGWVLFFAICVLLGLLTSLFIPRRRVWVKVIEQEDGRLRLEYAGLARGEDPGLDAAVAEIAERHSQRLGLKLTS</sequence>
<feature type="transmembrane region" description="Helical" evidence="7">
    <location>
        <begin position="494"/>
        <end position="513"/>
    </location>
</feature>
<dbReference type="Proteomes" id="UP000321379">
    <property type="component" value="Unassembled WGS sequence"/>
</dbReference>
<organism evidence="9 10">
    <name type="scientific">Lacisediminihabitans profunda</name>
    <dbReference type="NCBI Taxonomy" id="2594790"/>
    <lineage>
        <taxon>Bacteria</taxon>
        <taxon>Bacillati</taxon>
        <taxon>Actinomycetota</taxon>
        <taxon>Actinomycetes</taxon>
        <taxon>Micrococcales</taxon>
        <taxon>Microbacteriaceae</taxon>
        <taxon>Lacisediminihabitans</taxon>
    </lineage>
</organism>
<keyword evidence="2 7" id="KW-0812">Transmembrane</keyword>
<protein>
    <submittedName>
        <fullName evidence="9">Cytochrome c biogenesis protein ResB</fullName>
    </submittedName>
</protein>
<evidence type="ECO:0000256" key="7">
    <source>
        <dbReference type="SAM" id="Phobius"/>
    </source>
</evidence>
<dbReference type="InterPro" id="IPR023494">
    <property type="entry name" value="Cyt_c_bgen_Ccs1/CcsB/ResB"/>
</dbReference>
<evidence type="ECO:0000256" key="2">
    <source>
        <dbReference type="ARBA" id="ARBA00022692"/>
    </source>
</evidence>
<evidence type="ECO:0000256" key="6">
    <source>
        <dbReference type="SAM" id="MobiDB-lite"/>
    </source>
</evidence>
<evidence type="ECO:0000313" key="9">
    <source>
        <dbReference type="EMBL" id="TXN32364.1"/>
    </source>
</evidence>
<proteinExistence type="predicted"/>
<dbReference type="AlphaFoldDB" id="A0A5C8UUQ4"/>
<dbReference type="Pfam" id="PF05140">
    <property type="entry name" value="ResB"/>
    <property type="match status" value="1"/>
</dbReference>
<name>A0A5C8UUQ4_9MICO</name>
<comment type="subcellular location">
    <subcellularLocation>
        <location evidence="1">Membrane</location>
        <topology evidence="1">Multi-pass membrane protein</topology>
    </subcellularLocation>
</comment>